<evidence type="ECO:0000256" key="4">
    <source>
        <dbReference type="SAM" id="Phobius"/>
    </source>
</evidence>
<dbReference type="PROSITE" id="PS01124">
    <property type="entry name" value="HTH_ARAC_FAMILY_2"/>
    <property type="match status" value="1"/>
</dbReference>
<evidence type="ECO:0000313" key="7">
    <source>
        <dbReference type="Proteomes" id="UP001368328"/>
    </source>
</evidence>
<dbReference type="Pfam" id="PF12833">
    <property type="entry name" value="HTH_18"/>
    <property type="match status" value="1"/>
</dbReference>
<dbReference type="PANTHER" id="PTHR43280">
    <property type="entry name" value="ARAC-FAMILY TRANSCRIPTIONAL REGULATOR"/>
    <property type="match status" value="1"/>
</dbReference>
<evidence type="ECO:0000256" key="3">
    <source>
        <dbReference type="ARBA" id="ARBA00023163"/>
    </source>
</evidence>
<accession>A0ABZ2MT08</accession>
<dbReference type="EMBL" id="CP147403">
    <property type="protein sequence ID" value="WXB88424.1"/>
    <property type="molecule type" value="Genomic_DNA"/>
</dbReference>
<dbReference type="InterPro" id="IPR018060">
    <property type="entry name" value="HTH_AraC"/>
</dbReference>
<evidence type="ECO:0000256" key="2">
    <source>
        <dbReference type="ARBA" id="ARBA00023125"/>
    </source>
</evidence>
<dbReference type="SUPFAM" id="SSF46689">
    <property type="entry name" value="Homeodomain-like"/>
    <property type="match status" value="1"/>
</dbReference>
<feature type="transmembrane region" description="Helical" evidence="4">
    <location>
        <begin position="15"/>
        <end position="33"/>
    </location>
</feature>
<keyword evidence="7" id="KW-1185">Reference proteome</keyword>
<feature type="transmembrane region" description="Helical" evidence="4">
    <location>
        <begin position="299"/>
        <end position="320"/>
    </location>
</feature>
<proteinExistence type="predicted"/>
<dbReference type="Proteomes" id="UP001368328">
    <property type="component" value="Chromosome"/>
</dbReference>
<dbReference type="InterPro" id="IPR041522">
    <property type="entry name" value="CdaR_GGDEF"/>
</dbReference>
<evidence type="ECO:0000259" key="5">
    <source>
        <dbReference type="PROSITE" id="PS01124"/>
    </source>
</evidence>
<gene>
    <name evidence="6" type="ORF">WCV66_25070</name>
</gene>
<dbReference type="InterPro" id="IPR009057">
    <property type="entry name" value="Homeodomain-like_sf"/>
</dbReference>
<dbReference type="RefSeq" id="WP_338787308.1">
    <property type="nucleotide sequence ID" value="NZ_CP147403.1"/>
</dbReference>
<sequence length="776" mass="89998">MYLKTKTSKIFRRFLLSYVIILLFPLITGFITYQVSIDVAKKSSIDTSKLILNKSKEILESRLMEVERFTRQIALEDFNQHLTVRTESNPIDIYSLRETSRFISTYAHSNDFLEDFYIYLKNYDVVLNDGAVFFRINHFYETYHYNDLSFEQWKKTILQGDYQGEILPLRSYTSENKELSVITYLQSLPFNSYNQPLGTAVLTIDQRKIHLLLEGISKQYGGWAFIADKEGNPITIMGINESQAKEIVSNYTKDTDSINKIIEDDTMLLSIQSDLNGWNYVAGIPKEGLMEKAEVIKQITLVVTLSTLIIGMLLCLLLAYRDSTPIHNLIDVVREQIGPDASKHKNEYDFLHGNISKLISNNKLLRGEITNHKDILKDSFIKSLLNGEFYYQEGINDRADQLNVNYRGEYGFVCILKINGYGDMENKEIHNELSASRFLIKRTLKELETSTIVTDLNLDKIVIIFTVNSENKVTAPDELKHLLNELSLSVANSYRISISSFVGKSFQNFKEISRSYYEARQALDYTFSEMNEILWFQDIARETSMFYYPIDIELRLINAMKMGEIYDVKQIMTEIFQENFCERELSPKIVEQLLEEIKSTLIKACYSSNYQSSEKSINLVNKILQVHLNLGIEHVWKVFESTADEFCSMINKRKKESNDQAVKLIIEFLEQNYHDPDLSLYRISEKIGLPEKFVSQLFKEQLGEYVSDYIEKVRIKKASELLLKTDMTIEEISIEVGYNSAHSFRRAFKRVLHVTPKVYRQAANQQNGNSPKEISK</sequence>
<dbReference type="PANTHER" id="PTHR43280:SF2">
    <property type="entry name" value="HTH-TYPE TRANSCRIPTIONAL REGULATOR EXSA"/>
    <property type="match status" value="1"/>
</dbReference>
<evidence type="ECO:0000313" key="6">
    <source>
        <dbReference type="EMBL" id="WXB88424.1"/>
    </source>
</evidence>
<dbReference type="Pfam" id="PF17853">
    <property type="entry name" value="GGDEF_2"/>
    <property type="match status" value="1"/>
</dbReference>
<dbReference type="SMART" id="SM00342">
    <property type="entry name" value="HTH_ARAC"/>
    <property type="match status" value="1"/>
</dbReference>
<keyword evidence="4" id="KW-1133">Transmembrane helix</keyword>
<keyword evidence="2" id="KW-0238">DNA-binding</keyword>
<feature type="domain" description="HTH araC/xylS-type" evidence="5">
    <location>
        <begin position="663"/>
        <end position="762"/>
    </location>
</feature>
<keyword evidence="4" id="KW-0472">Membrane</keyword>
<evidence type="ECO:0000256" key="1">
    <source>
        <dbReference type="ARBA" id="ARBA00023015"/>
    </source>
</evidence>
<keyword evidence="4" id="KW-0812">Transmembrane</keyword>
<keyword evidence="3" id="KW-0804">Transcription</keyword>
<organism evidence="6 7">
    <name type="scientific">Metabacillus rhizosphaerae</name>
    <dbReference type="NCBI Taxonomy" id="3117747"/>
    <lineage>
        <taxon>Bacteria</taxon>
        <taxon>Bacillati</taxon>
        <taxon>Bacillota</taxon>
        <taxon>Bacilli</taxon>
        <taxon>Bacillales</taxon>
        <taxon>Bacillaceae</taxon>
        <taxon>Metabacillus</taxon>
    </lineage>
</organism>
<keyword evidence="1" id="KW-0805">Transcription regulation</keyword>
<reference evidence="6 7" key="1">
    <citation type="submission" date="2024-02" db="EMBL/GenBank/DDBJ databases">
        <title>Seven novel Bacillus-like species.</title>
        <authorList>
            <person name="Liu G."/>
        </authorList>
    </citation>
    <scope>NUCLEOTIDE SEQUENCE [LARGE SCALE GENOMIC DNA]</scope>
    <source>
        <strain evidence="6 7">FJAT-53654</strain>
    </source>
</reference>
<dbReference type="Gene3D" id="1.10.10.60">
    <property type="entry name" value="Homeodomain-like"/>
    <property type="match status" value="2"/>
</dbReference>
<name>A0ABZ2MT08_9BACI</name>
<protein>
    <submittedName>
        <fullName evidence="6">Helix-turn-helix domain-containing protein</fullName>
    </submittedName>
</protein>